<feature type="domain" description="T6SS Transcription factor RovC-like DNA binding" evidence="1">
    <location>
        <begin position="175"/>
        <end position="234"/>
    </location>
</feature>
<accession>A0A433ZWB9</accession>
<dbReference type="OrthoDB" id="8654520at2"/>
<dbReference type="Proteomes" id="UP000286908">
    <property type="component" value="Unassembled WGS sequence"/>
</dbReference>
<dbReference type="AlphaFoldDB" id="A0A433ZWB9"/>
<evidence type="ECO:0000313" key="3">
    <source>
        <dbReference type="EMBL" id="RUT66423.1"/>
    </source>
</evidence>
<protein>
    <recommendedName>
        <fullName evidence="5">DUF2285 domain-containing protein</fullName>
    </recommendedName>
</protein>
<name>A0A433ZWB9_MORMO</name>
<dbReference type="Pfam" id="PF20109">
    <property type="entry name" value="Trans_reg_dom"/>
    <property type="match status" value="1"/>
</dbReference>
<organism evidence="3 4">
    <name type="scientific">Morganella morganii</name>
    <name type="common">Proteus morganii</name>
    <dbReference type="NCBI Taxonomy" id="582"/>
    <lineage>
        <taxon>Bacteria</taxon>
        <taxon>Pseudomonadati</taxon>
        <taxon>Pseudomonadota</taxon>
        <taxon>Gammaproteobacteria</taxon>
        <taxon>Enterobacterales</taxon>
        <taxon>Morganellaceae</taxon>
        <taxon>Morganella</taxon>
    </lineage>
</organism>
<sequence>MSIKGSIDIAWEFLRRIPEYAEDWKLHGNTSGTHHHFDPQRQTASDMNAETKWGLLRYVDPECAADDVFWAEGLSRRSFRVLLSNEGNLSIETILKKENIDYRTIILNNGIYCIKVFNNHGYFQFFVNPGSDTEDLFNRYIYISLELNSKKNNTDVINEVLNNKAKCSSLSEDNKLLLIMMDSLNKGCSQREIASHLFGQETVDNEWTQDSWLRSNIRYRIKKVNDIIRQRYLNYI</sequence>
<comment type="caution">
    <text evidence="3">The sequence shown here is derived from an EMBL/GenBank/DDBJ whole genome shotgun (WGS) entry which is preliminary data.</text>
</comment>
<dbReference type="InterPro" id="IPR018754">
    <property type="entry name" value="RovC-like_DNA-bd"/>
</dbReference>
<evidence type="ECO:0000259" key="1">
    <source>
        <dbReference type="Pfam" id="PF10074"/>
    </source>
</evidence>
<evidence type="ECO:0008006" key="5">
    <source>
        <dbReference type="Google" id="ProtNLM"/>
    </source>
</evidence>
<evidence type="ECO:0000313" key="4">
    <source>
        <dbReference type="Proteomes" id="UP000286908"/>
    </source>
</evidence>
<dbReference type="Pfam" id="PF10074">
    <property type="entry name" value="RovC_DNA-bd"/>
    <property type="match status" value="1"/>
</dbReference>
<evidence type="ECO:0000259" key="2">
    <source>
        <dbReference type="Pfam" id="PF20109"/>
    </source>
</evidence>
<dbReference type="InterPro" id="IPR045465">
    <property type="entry name" value="Trans_reg_dom"/>
</dbReference>
<gene>
    <name evidence="3" type="ORF">CKG00_08450</name>
</gene>
<dbReference type="EMBL" id="NRQY01000001">
    <property type="protein sequence ID" value="RUT66423.1"/>
    <property type="molecule type" value="Genomic_DNA"/>
</dbReference>
<proteinExistence type="predicted"/>
<feature type="domain" description="Transcriptional regulator-like" evidence="2">
    <location>
        <begin position="8"/>
        <end position="55"/>
    </location>
</feature>
<reference evidence="3 4" key="1">
    <citation type="submission" date="2017-08" db="EMBL/GenBank/DDBJ databases">
        <title>Draft genome sequence of pheromone producing symbiont Morganella morganii, of the female New Zealand grass grub Costelytra giveni.</title>
        <authorList>
            <person name="Laugraud A."/>
            <person name="Young S.D."/>
            <person name="Hurst M.H."/>
        </authorList>
    </citation>
    <scope>NUCLEOTIDE SEQUENCE [LARGE SCALE GENOMIC DNA]</scope>
    <source>
        <strain evidence="3 4">MMsCG</strain>
    </source>
</reference>